<protein>
    <submittedName>
        <fullName evidence="5">Regulatory protein TetR</fullName>
    </submittedName>
</protein>
<keyword evidence="6" id="KW-1185">Reference proteome</keyword>
<dbReference type="InterPro" id="IPR001647">
    <property type="entry name" value="HTH_TetR"/>
</dbReference>
<dbReference type="PANTHER" id="PTHR30055">
    <property type="entry name" value="HTH-TYPE TRANSCRIPTIONAL REGULATOR RUTR"/>
    <property type="match status" value="1"/>
</dbReference>
<dbReference type="STRING" id="526226.Gbro_1028"/>
<feature type="DNA-binding region" description="H-T-H motif" evidence="2">
    <location>
        <begin position="29"/>
        <end position="48"/>
    </location>
</feature>
<name>D0L4B5_GORB4</name>
<evidence type="ECO:0000313" key="6">
    <source>
        <dbReference type="Proteomes" id="UP000001219"/>
    </source>
</evidence>
<dbReference type="HOGENOM" id="CLU_069356_2_1_11"/>
<keyword evidence="1 2" id="KW-0238">DNA-binding</keyword>
<dbReference type="PRINTS" id="PR00455">
    <property type="entry name" value="HTHTETR"/>
</dbReference>
<dbReference type="GO" id="GO:0000976">
    <property type="term" value="F:transcription cis-regulatory region binding"/>
    <property type="evidence" value="ECO:0007669"/>
    <property type="project" value="TreeGrafter"/>
</dbReference>
<dbReference type="SUPFAM" id="SSF46689">
    <property type="entry name" value="Homeodomain-like"/>
    <property type="match status" value="1"/>
</dbReference>
<dbReference type="GO" id="GO:0003700">
    <property type="term" value="F:DNA-binding transcription factor activity"/>
    <property type="evidence" value="ECO:0007669"/>
    <property type="project" value="TreeGrafter"/>
</dbReference>
<accession>D0L4B5</accession>
<evidence type="ECO:0000259" key="4">
    <source>
        <dbReference type="PROSITE" id="PS50977"/>
    </source>
</evidence>
<dbReference type="OrthoDB" id="3235020at2"/>
<evidence type="ECO:0000256" key="3">
    <source>
        <dbReference type="SAM" id="MobiDB-lite"/>
    </source>
</evidence>
<dbReference type="PANTHER" id="PTHR30055:SF226">
    <property type="entry name" value="HTH-TYPE TRANSCRIPTIONAL REGULATOR PKSA"/>
    <property type="match status" value="1"/>
</dbReference>
<dbReference type="KEGG" id="gbr:Gbro_1028"/>
<dbReference type="InterPro" id="IPR050109">
    <property type="entry name" value="HTH-type_TetR-like_transc_reg"/>
</dbReference>
<gene>
    <name evidence="5" type="ordered locus">Gbro_1028</name>
</gene>
<organism evidence="5 6">
    <name type="scientific">Gordonia bronchialis (strain ATCC 25592 / DSM 43247 / BCRC 13721 / JCM 3198 / KCTC 3076 / NBRC 16047 / NCTC 10667)</name>
    <name type="common">Rhodococcus bronchialis</name>
    <dbReference type="NCBI Taxonomy" id="526226"/>
    <lineage>
        <taxon>Bacteria</taxon>
        <taxon>Bacillati</taxon>
        <taxon>Actinomycetota</taxon>
        <taxon>Actinomycetes</taxon>
        <taxon>Mycobacteriales</taxon>
        <taxon>Gordoniaceae</taxon>
        <taxon>Gordonia</taxon>
    </lineage>
</organism>
<reference evidence="6" key="1">
    <citation type="submission" date="2009-10" db="EMBL/GenBank/DDBJ databases">
        <title>The complete chromosome of Gordonia bronchialis DSM 43247.</title>
        <authorList>
            <consortium name="US DOE Joint Genome Institute (JGI-PGF)"/>
            <person name="Lucas S."/>
            <person name="Copeland A."/>
            <person name="Lapidus A."/>
            <person name="Glavina del Rio T."/>
            <person name="Dalin E."/>
            <person name="Tice H."/>
            <person name="Bruce D."/>
            <person name="Goodwin L."/>
            <person name="Pitluck S."/>
            <person name="Kyrpides N."/>
            <person name="Mavromatis K."/>
            <person name="Ivanova N."/>
            <person name="Ovchinnikova G."/>
            <person name="Saunders E."/>
            <person name="Brettin T."/>
            <person name="Detter J.C."/>
            <person name="Han C."/>
            <person name="Larimer F."/>
            <person name="Land M."/>
            <person name="Hauser L."/>
            <person name="Markowitz V."/>
            <person name="Cheng J.-F."/>
            <person name="Hugenholtz P."/>
            <person name="Woyke T."/>
            <person name="Wu D."/>
            <person name="Jando M."/>
            <person name="Schneider S."/>
            <person name="Goeker M."/>
            <person name="Klenk H.-P."/>
            <person name="Eisen J.A."/>
        </authorList>
    </citation>
    <scope>NUCLEOTIDE SEQUENCE [LARGE SCALE GENOMIC DNA]</scope>
    <source>
        <strain evidence="6">ATCC 25592 / DSM 43247 / BCRC 13721 / JCM 3198 / KCTC 3076 / NBRC 16047 / NCTC 10667</strain>
    </source>
</reference>
<dbReference type="PROSITE" id="PS50977">
    <property type="entry name" value="HTH_TETR_2"/>
    <property type="match status" value="1"/>
</dbReference>
<dbReference type="RefSeq" id="WP_012832917.1">
    <property type="nucleotide sequence ID" value="NC_013441.1"/>
</dbReference>
<proteinExistence type="predicted"/>
<dbReference type="Pfam" id="PF00440">
    <property type="entry name" value="TetR_N"/>
    <property type="match status" value="1"/>
</dbReference>
<dbReference type="AlphaFoldDB" id="D0L4B5"/>
<dbReference type="eggNOG" id="COG1309">
    <property type="taxonomic scope" value="Bacteria"/>
</dbReference>
<reference evidence="5 6" key="2">
    <citation type="journal article" date="2010" name="Stand. Genomic Sci.">
        <title>Complete genome sequence of Gordonia bronchialis type strain (3410).</title>
        <authorList>
            <person name="Ivanova N."/>
            <person name="Sikorski J."/>
            <person name="Jando M."/>
            <person name="Lapidus A."/>
            <person name="Nolan M."/>
            <person name="Lucas S."/>
            <person name="Del Rio T.G."/>
            <person name="Tice H."/>
            <person name="Copeland A."/>
            <person name="Cheng J.F."/>
            <person name="Chen F."/>
            <person name="Bruce D."/>
            <person name="Goodwin L."/>
            <person name="Pitluck S."/>
            <person name="Mavromatis K."/>
            <person name="Ovchinnikova G."/>
            <person name="Pati A."/>
            <person name="Chen A."/>
            <person name="Palaniappan K."/>
            <person name="Land M."/>
            <person name="Hauser L."/>
            <person name="Chang Y.J."/>
            <person name="Jeffries C.D."/>
            <person name="Chain P."/>
            <person name="Saunders E."/>
            <person name="Han C."/>
            <person name="Detter J.C."/>
            <person name="Brettin T."/>
            <person name="Rohde M."/>
            <person name="Goker M."/>
            <person name="Bristow J."/>
            <person name="Eisen J.A."/>
            <person name="Markowitz V."/>
            <person name="Hugenholtz P."/>
            <person name="Klenk H.P."/>
            <person name="Kyrpides N.C."/>
        </authorList>
    </citation>
    <scope>NUCLEOTIDE SEQUENCE [LARGE SCALE GENOMIC DNA]</scope>
    <source>
        <strain evidence="6">ATCC 25592 / DSM 43247 / BCRC 13721 / JCM 3198 / KCTC 3076 / NBRC 16047 / NCTC 10667</strain>
    </source>
</reference>
<evidence type="ECO:0000313" key="5">
    <source>
        <dbReference type="EMBL" id="ACY20339.1"/>
    </source>
</evidence>
<evidence type="ECO:0000256" key="2">
    <source>
        <dbReference type="PROSITE-ProRule" id="PRU00335"/>
    </source>
</evidence>
<feature type="domain" description="HTH tetR-type" evidence="4">
    <location>
        <begin position="6"/>
        <end position="66"/>
    </location>
</feature>
<sequence length="262" mass="29073">MAPSDPDFRTLVVAESIRLFGENGYESTTVEQIAAAAGISRRTFFRQFRAKEDVIFADHESLLAQVDDLLAATGSDPSEAVCAAAELVFGHFSGDRNLAFRRLQVVSEVPALRDRELVTTYRYQRAFEEFLRRRLPEADRVHIVTYVAAVTGAHNYLLRRMIRGDSDATLARLRTELTRIRLALGVSGAVSSGPSAELSSGRTTKTEDDPVVTVVTYPAGTSPEEITRHLAEQLGRRTAGQTRRQSRTIEDDPDGLTWHRVP</sequence>
<dbReference type="Gene3D" id="1.10.357.10">
    <property type="entry name" value="Tetracycline Repressor, domain 2"/>
    <property type="match status" value="1"/>
</dbReference>
<dbReference type="InterPro" id="IPR009057">
    <property type="entry name" value="Homeodomain-like_sf"/>
</dbReference>
<dbReference type="Proteomes" id="UP000001219">
    <property type="component" value="Chromosome"/>
</dbReference>
<dbReference type="EMBL" id="CP001802">
    <property type="protein sequence ID" value="ACY20339.1"/>
    <property type="molecule type" value="Genomic_DNA"/>
</dbReference>
<evidence type="ECO:0000256" key="1">
    <source>
        <dbReference type="ARBA" id="ARBA00023125"/>
    </source>
</evidence>
<feature type="region of interest" description="Disordered" evidence="3">
    <location>
        <begin position="232"/>
        <end position="262"/>
    </location>
</feature>